<feature type="domain" description="TonB-dependent receptor-like beta-barrel" evidence="11">
    <location>
        <begin position="402"/>
        <end position="786"/>
    </location>
</feature>
<reference evidence="30 31" key="2">
    <citation type="journal article" date="2019" name="Nat. Med.">
        <title>A library of human gut bacterial isolates paired with longitudinal multiomics data enables mechanistic microbiome research.</title>
        <authorList>
            <person name="Poyet M."/>
            <person name="Groussin M."/>
            <person name="Gibbons S.M."/>
            <person name="Avila-Pacheco J."/>
            <person name="Jiang X."/>
            <person name="Kearney S.M."/>
            <person name="Perrotta A.R."/>
            <person name="Berdy B."/>
            <person name="Zhao S."/>
            <person name="Lieberman T.D."/>
            <person name="Swanson P.K."/>
            <person name="Smith M."/>
            <person name="Roesemann S."/>
            <person name="Alexander J.E."/>
            <person name="Rich S.A."/>
            <person name="Livny J."/>
            <person name="Vlamakis H."/>
            <person name="Clish C."/>
            <person name="Bullock K."/>
            <person name="Deik A."/>
            <person name="Scott J."/>
            <person name="Pierce K.A."/>
            <person name="Xavier R.J."/>
            <person name="Alm E.J."/>
        </authorList>
    </citation>
    <scope>NUCLEOTIDE SEQUENCE [LARGE SCALE GENOMIC DNA]</scope>
    <source>
        <strain evidence="13 31">BIOML-A36</strain>
        <strain evidence="14 30">BIOML-A37</strain>
    </source>
</reference>
<dbReference type="Pfam" id="PF07715">
    <property type="entry name" value="Plug"/>
    <property type="match status" value="1"/>
</dbReference>
<dbReference type="PROSITE" id="PS00018">
    <property type="entry name" value="EF_HAND_1"/>
    <property type="match status" value="1"/>
</dbReference>
<evidence type="ECO:0000313" key="14">
    <source>
        <dbReference type="EMBL" id="KAB4124423.1"/>
    </source>
</evidence>
<evidence type="ECO:0000313" key="25">
    <source>
        <dbReference type="Proteomes" id="UP000284022"/>
    </source>
</evidence>
<evidence type="ECO:0000313" key="28">
    <source>
        <dbReference type="Proteomes" id="UP000285343"/>
    </source>
</evidence>
<dbReference type="EMBL" id="QRVP01000002">
    <property type="protein sequence ID" value="RGS56877.1"/>
    <property type="molecule type" value="Genomic_DNA"/>
</dbReference>
<dbReference type="NCBIfam" id="TIGR04057">
    <property type="entry name" value="SusC_RagA_signa"/>
    <property type="match status" value="1"/>
</dbReference>
<evidence type="ECO:0000313" key="30">
    <source>
        <dbReference type="Proteomes" id="UP000438773"/>
    </source>
</evidence>
<dbReference type="Proteomes" id="UP000438773">
    <property type="component" value="Unassembled WGS sequence"/>
</dbReference>
<evidence type="ECO:0000256" key="4">
    <source>
        <dbReference type="ARBA" id="ARBA00022692"/>
    </source>
</evidence>
<keyword evidence="6 8" id="KW-0472">Membrane</keyword>
<dbReference type="Gene3D" id="2.60.40.1120">
    <property type="entry name" value="Carboxypeptidase-like, regulatory domain"/>
    <property type="match status" value="1"/>
</dbReference>
<dbReference type="PROSITE" id="PS52016">
    <property type="entry name" value="TONB_DEPENDENT_REC_3"/>
    <property type="match status" value="1"/>
</dbReference>
<keyword evidence="5 9" id="KW-0798">TonB box</keyword>
<dbReference type="Proteomes" id="UP001213309">
    <property type="component" value="Unassembled WGS sequence"/>
</dbReference>
<feature type="signal peptide" evidence="10">
    <location>
        <begin position="1"/>
        <end position="27"/>
    </location>
</feature>
<evidence type="ECO:0000313" key="31">
    <source>
        <dbReference type="Proteomes" id="UP000441711"/>
    </source>
</evidence>
<keyword evidence="3 8" id="KW-1134">Transmembrane beta strand</keyword>
<evidence type="ECO:0000313" key="16">
    <source>
        <dbReference type="EMBL" id="MDC1855694.1"/>
    </source>
</evidence>
<dbReference type="InterPro" id="IPR023996">
    <property type="entry name" value="TonB-dep_OMP_SusC/RagA"/>
</dbReference>
<reference evidence="15 32" key="3">
    <citation type="submission" date="2022-10" db="EMBL/GenBank/DDBJ databases">
        <title>Human gut microbiome strain richness.</title>
        <authorList>
            <person name="Chen-Liaw A."/>
        </authorList>
    </citation>
    <scope>NUCLEOTIDE SEQUENCE</scope>
    <source>
        <strain evidence="17">1001713st2_A4_1001713B170214_170313</strain>
        <strain evidence="16">BSD2780061687st1_G10_BSD2780061687b_171204</strain>
        <strain evidence="15 32">D53st1_B1_D53t1_180928</strain>
    </source>
</reference>
<evidence type="ECO:0000256" key="3">
    <source>
        <dbReference type="ARBA" id="ARBA00022452"/>
    </source>
</evidence>
<dbReference type="InterPro" id="IPR000531">
    <property type="entry name" value="Beta-barrel_TonB"/>
</dbReference>
<dbReference type="Proteomes" id="UP000285283">
    <property type="component" value="Unassembled WGS sequence"/>
</dbReference>
<dbReference type="Proteomes" id="UP001215818">
    <property type="component" value="Unassembled WGS sequence"/>
</dbReference>
<evidence type="ECO:0000313" key="20">
    <source>
        <dbReference type="EMBL" id="RGV38707.1"/>
    </source>
</evidence>
<dbReference type="EMBL" id="QRZC01000028">
    <property type="protein sequence ID" value="RGV38707.1"/>
    <property type="molecule type" value="Genomic_DNA"/>
</dbReference>
<evidence type="ECO:0000256" key="9">
    <source>
        <dbReference type="RuleBase" id="RU003357"/>
    </source>
</evidence>
<dbReference type="InterPro" id="IPR036942">
    <property type="entry name" value="Beta-barrel_TonB_sf"/>
</dbReference>
<dbReference type="InterPro" id="IPR023997">
    <property type="entry name" value="TonB-dep_OMP_SusC/RagA_CS"/>
</dbReference>
<dbReference type="Proteomes" id="UP000284022">
    <property type="component" value="Unassembled WGS sequence"/>
</dbReference>
<dbReference type="SUPFAM" id="SSF56935">
    <property type="entry name" value="Porins"/>
    <property type="match status" value="1"/>
</dbReference>
<dbReference type="Proteomes" id="UP000285343">
    <property type="component" value="Unassembled WGS sequence"/>
</dbReference>
<sequence length="1000" mass="110850">MKQVNLRICQTILTLMLGLFLSVGAYAQNITVKGHVKDALGGVIGANVVEKGNSTNGTITDLDGNFTLTVPQGATLVVSFIGYKTQEVAAAPSVIITLQDDAELLGEVVVIGYGTAKKNDLTGSVTAISADKMVKGAVTSATDMLVGKAAGVSVITDGGAPGAGATIRVRGGSSMSASNNPLIVIDGVPVDDGGINGMSNPLATVHPNDIETFTILKDASATAIYGSRASNGVIIINTKKGKSGRVQVGYSGTFSINTRPNKVDVMSANEFREFVTSKFGESSAQFKALGQANTDWQDEIFKTSFSTDHNVNVSGAIPHMPYRVSVSYTNENGILKTSNMERLTGAISLNPNFFDKKLNIQLNVKGIYNTNRFADTGAIGMATQYDPTQPIYMDGNPYGNGYFMYMKSGNNPTPVDIGLANPVSILDSKHDESTVYRSIGNAQIDYKFHFLPELRANLNLGYDVSKSEGDVIIEDNAPMTWCQGNYKTGFGENSSYYQLKRNTLLDFYLNYAKEFGAHHVDVMGGYSWQHFYNSTWTKYPYSTVKAEETGKEFYKDMEDYSTENYLVSFFGRLNYTLLNRYLVTFTLRNDGSSRFNKDNRWGLFPSVALAWKMKEENFLKGVDWLSDLKLRLGYGITGQQNLNNGDYPYMARYMYSKAGANYYFGNNKYSLIAPQAYDENLKWEETTTYNIGLDFGVLNNKLTGTLDLYYRKTDDLLNTVTAPAGTNFSNQLLTNVGTLENKGIELTLTAHPITTKDWDWTLSYNISYNKNEITKLTFNDDPAYKGVIHTGIDGATGYNIMINAVDHPYNSFYVWEQLYDKAGNPIEGAYVDQNGDNKIDEEDLVAYKKSAPDVFMGLTSQLSYKNWDLSFALRASIGNYAYNNVQSNREAWDGSQMYDQTGFLKNRLTSAWKTNFKTGQYRSSYYVQNASFVRMDNISLGYTFNKLFNDKQSARVYVTVQNPFVITKYDGLDPEISGSGVDNNIYPRPRVFMLGLNLNF</sequence>
<evidence type="ECO:0000313" key="27">
    <source>
        <dbReference type="Proteomes" id="UP000285283"/>
    </source>
</evidence>
<dbReference type="Gene3D" id="2.170.130.10">
    <property type="entry name" value="TonB-dependent receptor, plug domain"/>
    <property type="match status" value="1"/>
</dbReference>
<evidence type="ECO:0000256" key="5">
    <source>
        <dbReference type="ARBA" id="ARBA00023077"/>
    </source>
</evidence>
<dbReference type="Pfam" id="PF13715">
    <property type="entry name" value="CarbopepD_reg_2"/>
    <property type="match status" value="1"/>
</dbReference>
<dbReference type="Pfam" id="PF00593">
    <property type="entry name" value="TonB_dep_Rec_b-barrel"/>
    <property type="match status" value="1"/>
</dbReference>
<dbReference type="EMBL" id="JAQNSG010000001">
    <property type="protein sequence ID" value="MDC1878488.1"/>
    <property type="molecule type" value="Genomic_DNA"/>
</dbReference>
<evidence type="ECO:0000256" key="2">
    <source>
        <dbReference type="ARBA" id="ARBA00022448"/>
    </source>
</evidence>
<dbReference type="SUPFAM" id="SSF49464">
    <property type="entry name" value="Carboxypeptidase regulatory domain-like"/>
    <property type="match status" value="1"/>
</dbReference>
<evidence type="ECO:0000256" key="7">
    <source>
        <dbReference type="ARBA" id="ARBA00023237"/>
    </source>
</evidence>
<dbReference type="AlphaFoldDB" id="A0A174AYD9"/>
<dbReference type="EMBL" id="QSHA01000011">
    <property type="protein sequence ID" value="RHB71075.1"/>
    <property type="molecule type" value="Genomic_DNA"/>
</dbReference>
<dbReference type="Proteomes" id="UP000286114">
    <property type="component" value="Unassembled WGS sequence"/>
</dbReference>
<dbReference type="EMBL" id="WCUQ01000006">
    <property type="protein sequence ID" value="KAB4124423.1"/>
    <property type="molecule type" value="Genomic_DNA"/>
</dbReference>
<organism evidence="20 28">
    <name type="scientific">Bacteroides uniformis</name>
    <dbReference type="NCBI Taxonomy" id="820"/>
    <lineage>
        <taxon>Bacteria</taxon>
        <taxon>Pseudomonadati</taxon>
        <taxon>Bacteroidota</taxon>
        <taxon>Bacteroidia</taxon>
        <taxon>Bacteroidales</taxon>
        <taxon>Bacteroidaceae</taxon>
        <taxon>Bacteroides</taxon>
    </lineage>
</organism>
<evidence type="ECO:0000313" key="24">
    <source>
        <dbReference type="Proteomes" id="UP000283601"/>
    </source>
</evidence>
<dbReference type="InterPro" id="IPR018247">
    <property type="entry name" value="EF_Hand_1_Ca_BS"/>
</dbReference>
<dbReference type="GO" id="GO:0009279">
    <property type="term" value="C:cell outer membrane"/>
    <property type="evidence" value="ECO:0007669"/>
    <property type="project" value="UniProtKB-SubCell"/>
</dbReference>
<evidence type="ECO:0000259" key="11">
    <source>
        <dbReference type="Pfam" id="PF00593"/>
    </source>
</evidence>
<keyword evidence="7 8" id="KW-0998">Cell outer membrane</keyword>
<name>A0A174AYD9_BACUN</name>
<feature type="chain" id="PRO_5044368830" evidence="10">
    <location>
        <begin position="28"/>
        <end position="1000"/>
    </location>
</feature>
<protein>
    <submittedName>
        <fullName evidence="20">TonB-dependent receptor</fullName>
    </submittedName>
</protein>
<dbReference type="EMBL" id="QRXV01000005">
    <property type="protein sequence ID" value="RGU40160.1"/>
    <property type="molecule type" value="Genomic_DNA"/>
</dbReference>
<dbReference type="Proteomes" id="UP000284514">
    <property type="component" value="Unassembled WGS sequence"/>
</dbReference>
<evidence type="ECO:0000256" key="10">
    <source>
        <dbReference type="SAM" id="SignalP"/>
    </source>
</evidence>
<evidence type="ECO:0000256" key="8">
    <source>
        <dbReference type="PROSITE-ProRule" id="PRU01360"/>
    </source>
</evidence>
<dbReference type="EMBL" id="JAQNSB010000019">
    <property type="protein sequence ID" value="MDC1855694.1"/>
    <property type="molecule type" value="Genomic_DNA"/>
</dbReference>
<evidence type="ECO:0000313" key="26">
    <source>
        <dbReference type="Proteomes" id="UP000284514"/>
    </source>
</evidence>
<evidence type="ECO:0000256" key="1">
    <source>
        <dbReference type="ARBA" id="ARBA00004571"/>
    </source>
</evidence>
<dbReference type="EMBL" id="JAQNRK010000001">
    <property type="protein sequence ID" value="MDC1792583.1"/>
    <property type="molecule type" value="Genomic_DNA"/>
</dbReference>
<dbReference type="InterPro" id="IPR008969">
    <property type="entry name" value="CarboxyPept-like_regulatory"/>
</dbReference>
<keyword evidence="10" id="KW-0732">Signal</keyword>
<comment type="similarity">
    <text evidence="8 9">Belongs to the TonB-dependent receptor family.</text>
</comment>
<dbReference type="InterPro" id="IPR012910">
    <property type="entry name" value="Plug_dom"/>
</dbReference>
<proteinExistence type="inferred from homology"/>
<dbReference type="Proteomes" id="UP000283601">
    <property type="component" value="Unassembled WGS sequence"/>
</dbReference>
<dbReference type="InterPro" id="IPR037066">
    <property type="entry name" value="Plug_dom_sf"/>
</dbReference>
<feature type="domain" description="TonB-dependent receptor plug" evidence="12">
    <location>
        <begin position="118"/>
        <end position="233"/>
    </location>
</feature>
<evidence type="ECO:0000313" key="19">
    <source>
        <dbReference type="EMBL" id="RGU40160.1"/>
    </source>
</evidence>
<dbReference type="Gene3D" id="2.40.170.20">
    <property type="entry name" value="TonB-dependent receptor, beta-barrel domain"/>
    <property type="match status" value="1"/>
</dbReference>
<evidence type="ECO:0000256" key="6">
    <source>
        <dbReference type="ARBA" id="ARBA00023136"/>
    </source>
</evidence>
<accession>A0A174AYD9</accession>
<reference evidence="24 25" key="1">
    <citation type="submission" date="2018-08" db="EMBL/GenBank/DDBJ databases">
        <title>A genome reference for cultivated species of the human gut microbiota.</title>
        <authorList>
            <person name="Zou Y."/>
            <person name="Xue W."/>
            <person name="Luo G."/>
        </authorList>
    </citation>
    <scope>NUCLEOTIDE SEQUENCE [LARGE SCALE GENOMIC DNA]</scope>
    <source>
        <strain evidence="20 28">AF14-42</strain>
        <strain evidence="19 25">AF17-20</strain>
        <strain evidence="18 27">AF21-53</strain>
        <strain evidence="23 24">AM29-12AC</strain>
        <strain evidence="22 26">AM34-25</strain>
        <strain evidence="21 29">AM39-1</strain>
    </source>
</reference>
<dbReference type="NCBIfam" id="TIGR04056">
    <property type="entry name" value="OMP_RagA_SusC"/>
    <property type="match status" value="1"/>
</dbReference>
<evidence type="ECO:0000313" key="21">
    <source>
        <dbReference type="EMBL" id="RHB71075.1"/>
    </source>
</evidence>
<keyword evidence="4 8" id="KW-0812">Transmembrane</keyword>
<dbReference type="RefSeq" id="WP_057256366.1">
    <property type="nucleotide sequence ID" value="NZ_BAABXG010000001.1"/>
</dbReference>
<dbReference type="EMBL" id="WCUP01000004">
    <property type="protein sequence ID" value="KAB4110138.1"/>
    <property type="molecule type" value="Genomic_DNA"/>
</dbReference>
<keyword evidence="2 8" id="KW-0813">Transport</keyword>
<evidence type="ECO:0000259" key="12">
    <source>
        <dbReference type="Pfam" id="PF07715"/>
    </source>
</evidence>
<evidence type="ECO:0000313" key="32">
    <source>
        <dbReference type="Proteomes" id="UP001215818"/>
    </source>
</evidence>
<evidence type="ECO:0000313" key="18">
    <source>
        <dbReference type="EMBL" id="RGS56877.1"/>
    </source>
</evidence>
<comment type="subcellular location">
    <subcellularLocation>
        <location evidence="1 8">Cell outer membrane</location>
        <topology evidence="1 8">Multi-pass membrane protein</topology>
    </subcellularLocation>
</comment>
<dbReference type="InterPro" id="IPR039426">
    <property type="entry name" value="TonB-dep_rcpt-like"/>
</dbReference>
<dbReference type="Proteomes" id="UP000441711">
    <property type="component" value="Unassembled WGS sequence"/>
</dbReference>
<evidence type="ECO:0000313" key="29">
    <source>
        <dbReference type="Proteomes" id="UP000286114"/>
    </source>
</evidence>
<gene>
    <name evidence="23" type="ORF">DW758_07585</name>
    <name evidence="22" type="ORF">DW831_03425</name>
    <name evidence="21" type="ORF">DW873_14415</name>
    <name evidence="20" type="ORF">DWW14_17640</name>
    <name evidence="19" type="ORF">DWW83_06180</name>
    <name evidence="18" type="ORF">DWX87_02255</name>
    <name evidence="13" type="ORF">GAQ70_06025</name>
    <name evidence="14" type="ORF">GAQ75_12515</name>
    <name evidence="15" type="ORF">POY73_00325</name>
    <name evidence="16" type="ORF">POZ22_12985</name>
    <name evidence="17" type="ORF">POZ24_00440</name>
</gene>
<evidence type="ECO:0000313" key="22">
    <source>
        <dbReference type="EMBL" id="RHC75884.1"/>
    </source>
</evidence>
<evidence type="ECO:0000313" key="23">
    <source>
        <dbReference type="EMBL" id="RHE24073.1"/>
    </source>
</evidence>
<evidence type="ECO:0000313" key="13">
    <source>
        <dbReference type="EMBL" id="KAB4110138.1"/>
    </source>
</evidence>
<dbReference type="EMBL" id="QSIF01000003">
    <property type="protein sequence ID" value="RHC75884.1"/>
    <property type="molecule type" value="Genomic_DNA"/>
</dbReference>
<keyword evidence="20" id="KW-0675">Receptor</keyword>
<evidence type="ECO:0000313" key="15">
    <source>
        <dbReference type="EMBL" id="MDC1792583.1"/>
    </source>
</evidence>
<evidence type="ECO:0000313" key="17">
    <source>
        <dbReference type="EMBL" id="MDC1878488.1"/>
    </source>
</evidence>
<dbReference type="Proteomes" id="UP001214113">
    <property type="component" value="Unassembled WGS sequence"/>
</dbReference>
<comment type="caution">
    <text evidence="20">The sequence shown here is derived from an EMBL/GenBank/DDBJ whole genome shotgun (WGS) entry which is preliminary data.</text>
</comment>
<dbReference type="EMBL" id="QSJZ01000004">
    <property type="protein sequence ID" value="RHE24073.1"/>
    <property type="molecule type" value="Genomic_DNA"/>
</dbReference>